<dbReference type="InterPro" id="IPR055621">
    <property type="entry name" value="DUF7197"/>
</dbReference>
<evidence type="ECO:0000256" key="2">
    <source>
        <dbReference type="SAM" id="Phobius"/>
    </source>
</evidence>
<feature type="region of interest" description="Disordered" evidence="1">
    <location>
        <begin position="1"/>
        <end position="20"/>
    </location>
</feature>
<accession>A0A6C0BQS8</accession>
<organism evidence="3">
    <name type="scientific">viral metagenome</name>
    <dbReference type="NCBI Taxonomy" id="1070528"/>
    <lineage>
        <taxon>unclassified sequences</taxon>
        <taxon>metagenomes</taxon>
        <taxon>organismal metagenomes</taxon>
    </lineage>
</organism>
<feature type="transmembrane region" description="Helical" evidence="2">
    <location>
        <begin position="67"/>
        <end position="91"/>
    </location>
</feature>
<protein>
    <submittedName>
        <fullName evidence="3">Uncharacterized protein</fullName>
    </submittedName>
</protein>
<keyword evidence="2" id="KW-0812">Transmembrane</keyword>
<evidence type="ECO:0000256" key="1">
    <source>
        <dbReference type="SAM" id="MobiDB-lite"/>
    </source>
</evidence>
<keyword evidence="2" id="KW-0472">Membrane</keyword>
<dbReference type="EMBL" id="MN739207">
    <property type="protein sequence ID" value="QHS93613.1"/>
    <property type="molecule type" value="Genomic_DNA"/>
</dbReference>
<proteinExistence type="predicted"/>
<name>A0A6C0BQS8_9ZZZZ</name>
<keyword evidence="2" id="KW-1133">Transmembrane helix</keyword>
<dbReference type="AlphaFoldDB" id="A0A6C0BQS8"/>
<reference evidence="3" key="1">
    <citation type="journal article" date="2020" name="Nature">
        <title>Giant virus diversity and host interactions through global metagenomics.</title>
        <authorList>
            <person name="Schulz F."/>
            <person name="Roux S."/>
            <person name="Paez-Espino D."/>
            <person name="Jungbluth S."/>
            <person name="Walsh D.A."/>
            <person name="Denef V.J."/>
            <person name="McMahon K.D."/>
            <person name="Konstantinidis K.T."/>
            <person name="Eloe-Fadrosh E.A."/>
            <person name="Kyrpides N.C."/>
            <person name="Woyke T."/>
        </authorList>
    </citation>
    <scope>NUCLEOTIDE SEQUENCE</scope>
    <source>
        <strain evidence="3">GVMAG-M-3300018080-19</strain>
    </source>
</reference>
<dbReference type="Pfam" id="PF23827">
    <property type="entry name" value="DUF7197"/>
    <property type="match status" value="1"/>
</dbReference>
<evidence type="ECO:0000313" key="3">
    <source>
        <dbReference type="EMBL" id="QHS93613.1"/>
    </source>
</evidence>
<sequence>MLDLRNGKPLNPAREQKRMTREKIPETIEKKFQMGIFYWEKPLPHLKMMTQLHVLLPYLTEERLKKIIIPIISISSIVSLRLLNYLVITYAKRAKLTIRNTNGHLLNIYNSYLSWLKYYKRYLFDTFRRGPRIYFDANGYVYSTTVAQLNFICWMEQNAILKYALDHLKIIETDMNQRLAECAREKLDNKRKGLKRKRIELSKAPPIKCFIYKKKVNLAL</sequence>